<dbReference type="Gene3D" id="3.30.70.20">
    <property type="match status" value="1"/>
</dbReference>
<accession>A0A402A2C5</accession>
<dbReference type="GO" id="GO:0009055">
    <property type="term" value="F:electron transfer activity"/>
    <property type="evidence" value="ECO:0007669"/>
    <property type="project" value="UniProtKB-UniRule"/>
</dbReference>
<gene>
    <name evidence="11" type="ORF">KTT_31520</name>
</gene>
<dbReference type="GO" id="GO:0051539">
    <property type="term" value="F:4 iron, 4 sulfur cluster binding"/>
    <property type="evidence" value="ECO:0007669"/>
    <property type="project" value="UniProtKB-UniRule"/>
</dbReference>
<evidence type="ECO:0000256" key="3">
    <source>
        <dbReference type="ARBA" id="ARBA00022448"/>
    </source>
</evidence>
<dbReference type="InterPro" id="IPR000813">
    <property type="entry name" value="7Fe_ferredoxin"/>
</dbReference>
<dbReference type="GO" id="GO:0046872">
    <property type="term" value="F:metal ion binding"/>
    <property type="evidence" value="ECO:0007669"/>
    <property type="project" value="UniProtKB-UniRule"/>
</dbReference>
<dbReference type="InterPro" id="IPR017896">
    <property type="entry name" value="4Fe4S_Fe-S-bd"/>
</dbReference>
<comment type="caution">
    <text evidence="11">The sequence shown here is derived from an EMBL/GenBank/DDBJ whole genome shotgun (WGS) entry which is preliminary data.</text>
</comment>
<dbReference type="PROSITE" id="PS51379">
    <property type="entry name" value="4FE4S_FER_2"/>
    <property type="match status" value="2"/>
</dbReference>
<sequence>MTYVITQPCIGVRDASCVDVCPVDCIHPSSSEAGYDEHEQLYINPDECIDCGACEPACPVTAIFEESAVPEEWKSYIKVNADFFKG</sequence>
<dbReference type="OrthoDB" id="9798098at2"/>
<evidence type="ECO:0000256" key="7">
    <source>
        <dbReference type="ARBA" id="ARBA00023004"/>
    </source>
</evidence>
<dbReference type="InterPro" id="IPR017900">
    <property type="entry name" value="4Fe4S_Fe_S_CS"/>
</dbReference>
<evidence type="ECO:0000259" key="10">
    <source>
        <dbReference type="PROSITE" id="PS51379"/>
    </source>
</evidence>
<keyword evidence="7 9" id="KW-0408">Iron</keyword>
<comment type="function">
    <text evidence="9">Ferredoxins are iron-sulfur proteins that transfer electrons in a wide variety of metabolic reactions.</text>
</comment>
<evidence type="ECO:0000256" key="6">
    <source>
        <dbReference type="ARBA" id="ARBA00022982"/>
    </source>
</evidence>
<reference evidence="12" key="1">
    <citation type="submission" date="2018-12" db="EMBL/GenBank/DDBJ databases">
        <title>Tengunoibacter tsumagoiensis gen. nov., sp. nov., Dictyobacter kobayashii sp. nov., D. alpinus sp. nov., and D. joshuensis sp. nov. and description of Dictyobacteraceae fam. nov. within the order Ktedonobacterales isolated from Tengu-no-mugimeshi.</title>
        <authorList>
            <person name="Wang C.M."/>
            <person name="Zheng Y."/>
            <person name="Sakai Y."/>
            <person name="Toyoda A."/>
            <person name="Minakuchi Y."/>
            <person name="Abe K."/>
            <person name="Yokota A."/>
            <person name="Yabe S."/>
        </authorList>
    </citation>
    <scope>NUCLEOTIDE SEQUENCE [LARGE SCALE GENOMIC DNA]</scope>
    <source>
        <strain evidence="12">Uno3</strain>
    </source>
</reference>
<keyword evidence="5 9" id="KW-0479">Metal-binding</keyword>
<evidence type="ECO:0000256" key="2">
    <source>
        <dbReference type="ARBA" id="ARBA00001966"/>
    </source>
</evidence>
<protein>
    <recommendedName>
        <fullName evidence="9">Ferredoxin</fullName>
    </recommendedName>
</protein>
<comment type="cofactor">
    <cofactor evidence="1">
        <name>[3Fe-4S] cluster</name>
        <dbReference type="ChEBI" id="CHEBI:21137"/>
    </cofactor>
</comment>
<dbReference type="InterPro" id="IPR050294">
    <property type="entry name" value="RnfB_subfamily"/>
</dbReference>
<comment type="cofactor">
    <cofactor evidence="2 9">
        <name>[4Fe-4S] cluster</name>
        <dbReference type="ChEBI" id="CHEBI:49883"/>
    </cofactor>
</comment>
<dbReference type="RefSeq" id="WP_126580835.1">
    <property type="nucleotide sequence ID" value="NZ_BIFR01000001.1"/>
</dbReference>
<keyword evidence="3 9" id="KW-0813">Transport</keyword>
<dbReference type="EMBL" id="BIFR01000001">
    <property type="protein sequence ID" value="GCE13293.1"/>
    <property type="molecule type" value="Genomic_DNA"/>
</dbReference>
<proteinExistence type="predicted"/>
<dbReference type="Proteomes" id="UP000287352">
    <property type="component" value="Unassembled WGS sequence"/>
</dbReference>
<dbReference type="PANTHER" id="PTHR42859">
    <property type="entry name" value="OXIDOREDUCTASE"/>
    <property type="match status" value="1"/>
</dbReference>
<evidence type="ECO:0000256" key="5">
    <source>
        <dbReference type="ARBA" id="ARBA00022723"/>
    </source>
</evidence>
<dbReference type="PRINTS" id="PR00354">
    <property type="entry name" value="7FE8SFRDOXIN"/>
</dbReference>
<dbReference type="PROSITE" id="PS00198">
    <property type="entry name" value="4FE4S_FER_1"/>
    <property type="match status" value="1"/>
</dbReference>
<feature type="domain" description="4Fe-4S ferredoxin-type" evidence="10">
    <location>
        <begin position="39"/>
        <end position="68"/>
    </location>
</feature>
<dbReference type="AlphaFoldDB" id="A0A402A2C5"/>
<feature type="domain" description="4Fe-4S ferredoxin-type" evidence="10">
    <location>
        <begin position="1"/>
        <end position="31"/>
    </location>
</feature>
<keyword evidence="8 9" id="KW-0411">Iron-sulfur</keyword>
<evidence type="ECO:0000313" key="11">
    <source>
        <dbReference type="EMBL" id="GCE13293.1"/>
    </source>
</evidence>
<dbReference type="Pfam" id="PF12838">
    <property type="entry name" value="Fer4_7"/>
    <property type="match status" value="1"/>
</dbReference>
<dbReference type="PANTHER" id="PTHR42859:SF2">
    <property type="entry name" value="FERREDOXIN"/>
    <property type="match status" value="1"/>
</dbReference>
<evidence type="ECO:0000256" key="4">
    <source>
        <dbReference type="ARBA" id="ARBA00022485"/>
    </source>
</evidence>
<evidence type="ECO:0000256" key="8">
    <source>
        <dbReference type="ARBA" id="ARBA00023014"/>
    </source>
</evidence>
<name>A0A402A2C5_9CHLR</name>
<evidence type="ECO:0000256" key="9">
    <source>
        <dbReference type="RuleBase" id="RU365098"/>
    </source>
</evidence>
<evidence type="ECO:0000313" key="12">
    <source>
        <dbReference type="Proteomes" id="UP000287352"/>
    </source>
</evidence>
<evidence type="ECO:0000256" key="1">
    <source>
        <dbReference type="ARBA" id="ARBA00001927"/>
    </source>
</evidence>
<organism evidence="11 12">
    <name type="scientific">Tengunoibacter tsumagoiensis</name>
    <dbReference type="NCBI Taxonomy" id="2014871"/>
    <lineage>
        <taxon>Bacteria</taxon>
        <taxon>Bacillati</taxon>
        <taxon>Chloroflexota</taxon>
        <taxon>Ktedonobacteria</taxon>
        <taxon>Ktedonobacterales</taxon>
        <taxon>Dictyobacteraceae</taxon>
        <taxon>Tengunoibacter</taxon>
    </lineage>
</organism>
<keyword evidence="12" id="KW-1185">Reference proteome</keyword>
<keyword evidence="4 9" id="KW-0004">4Fe-4S</keyword>
<keyword evidence="6 9" id="KW-0249">Electron transport</keyword>
<dbReference type="SUPFAM" id="SSF54862">
    <property type="entry name" value="4Fe-4S ferredoxins"/>
    <property type="match status" value="1"/>
</dbReference>